<evidence type="ECO:0000259" key="1">
    <source>
        <dbReference type="SMART" id="SM00842"/>
    </source>
</evidence>
<dbReference type="InterPro" id="IPR043129">
    <property type="entry name" value="ATPase_NBD"/>
</dbReference>
<evidence type="ECO:0000313" key="3">
    <source>
        <dbReference type="Proteomes" id="UP000886786"/>
    </source>
</evidence>
<feature type="domain" description="SHS2" evidence="1">
    <location>
        <begin position="5"/>
        <end position="185"/>
    </location>
</feature>
<dbReference type="Proteomes" id="UP000886786">
    <property type="component" value="Unassembled WGS sequence"/>
</dbReference>
<dbReference type="SMART" id="SM00842">
    <property type="entry name" value="FtsA"/>
    <property type="match status" value="1"/>
</dbReference>
<protein>
    <submittedName>
        <fullName evidence="2">Rod shape-determining protein</fullName>
    </submittedName>
</protein>
<dbReference type="Pfam" id="PF02491">
    <property type="entry name" value="SHS2_FTSA"/>
    <property type="match status" value="1"/>
</dbReference>
<proteinExistence type="predicted"/>
<sequence>MKHVYASIDLGSDTIKLAVCELYLGHLNLLAAVSMTSQGIKRGLIVDPELAKNSIMNAVDEVQDMLGVKIEKVIATVPSHNADYKIVKATVQPEGDLITNKDMMRAYKAGIKQGLLPNEEFVTVVPIDFRINEKTIMKDPKGFPAKTLLGRAMMVTTPKKNVYSVASVIESLGIELSDISVGSESDISIFRNDNIDKSIGVVVNLGAEITSVSLYSKSIPVRTKIIGAGGKDIDEEIAYTYHISLKEARRVKETFALAHTRNAGVNDVYETLDAQGKRIMISQKDVSQIVLDRLNGILELVKKEIDDLTSKPIQYIIVTGGMSNMLDIEYCLRDNFGSLASKGKVKLIGVRNNKYSTVIGNIIYFLNTLKLKGLDYSMLSEDEMDRVSSPAKDIPDSVNGTMLGKLFGYFFGE</sequence>
<dbReference type="PANTHER" id="PTHR32432:SF4">
    <property type="entry name" value="CELL DIVISION PROTEIN FTSA"/>
    <property type="match status" value="1"/>
</dbReference>
<gene>
    <name evidence="2" type="ORF">IAB27_02705</name>
</gene>
<dbReference type="PANTHER" id="PTHR32432">
    <property type="entry name" value="CELL DIVISION PROTEIN FTSA-RELATED"/>
    <property type="match status" value="1"/>
</dbReference>
<dbReference type="InterPro" id="IPR003494">
    <property type="entry name" value="SHS2_FtsA"/>
</dbReference>
<dbReference type="SUPFAM" id="SSF53067">
    <property type="entry name" value="Actin-like ATPase domain"/>
    <property type="match status" value="2"/>
</dbReference>
<dbReference type="GO" id="GO:0009898">
    <property type="term" value="C:cytoplasmic side of plasma membrane"/>
    <property type="evidence" value="ECO:0007669"/>
    <property type="project" value="TreeGrafter"/>
</dbReference>
<organism evidence="2 3">
    <name type="scientific">Candidatus Coprosoma intestinipullorum</name>
    <dbReference type="NCBI Taxonomy" id="2840752"/>
    <lineage>
        <taxon>Bacteria</taxon>
        <taxon>Bacillati</taxon>
        <taxon>Bacillota</taxon>
        <taxon>Bacillota incertae sedis</taxon>
        <taxon>Candidatus Coprosoma</taxon>
    </lineage>
</organism>
<reference evidence="2" key="1">
    <citation type="submission" date="2020-10" db="EMBL/GenBank/DDBJ databases">
        <authorList>
            <person name="Gilroy R."/>
        </authorList>
    </citation>
    <scope>NUCLEOTIDE SEQUENCE</scope>
    <source>
        <strain evidence="2">CHK147-3167</strain>
    </source>
</reference>
<dbReference type="EMBL" id="DVFV01000051">
    <property type="protein sequence ID" value="HIQ90524.1"/>
    <property type="molecule type" value="Genomic_DNA"/>
</dbReference>
<dbReference type="AlphaFoldDB" id="A0A9D0ZQ11"/>
<evidence type="ECO:0000313" key="2">
    <source>
        <dbReference type="EMBL" id="HIQ90524.1"/>
    </source>
</evidence>
<dbReference type="Gene3D" id="3.30.420.40">
    <property type="match status" value="2"/>
</dbReference>
<reference evidence="2" key="2">
    <citation type="journal article" date="2021" name="PeerJ">
        <title>Extensive microbial diversity within the chicken gut microbiome revealed by metagenomics and culture.</title>
        <authorList>
            <person name="Gilroy R."/>
            <person name="Ravi A."/>
            <person name="Getino M."/>
            <person name="Pursley I."/>
            <person name="Horton D.L."/>
            <person name="Alikhan N.F."/>
            <person name="Baker D."/>
            <person name="Gharbi K."/>
            <person name="Hall N."/>
            <person name="Watson M."/>
            <person name="Adriaenssens E.M."/>
            <person name="Foster-Nyarko E."/>
            <person name="Jarju S."/>
            <person name="Secka A."/>
            <person name="Antonio M."/>
            <person name="Oren A."/>
            <person name="Chaudhuri R.R."/>
            <person name="La Ragione R."/>
            <person name="Hildebrand F."/>
            <person name="Pallen M.J."/>
        </authorList>
    </citation>
    <scope>NUCLEOTIDE SEQUENCE</scope>
    <source>
        <strain evidence="2">CHK147-3167</strain>
    </source>
</reference>
<accession>A0A9D0ZQ11</accession>
<name>A0A9D0ZQ11_9FIRM</name>
<comment type="caution">
    <text evidence="2">The sequence shown here is derived from an EMBL/GenBank/DDBJ whole genome shotgun (WGS) entry which is preliminary data.</text>
</comment>
<dbReference type="Pfam" id="PF14450">
    <property type="entry name" value="FtsA"/>
    <property type="match status" value="1"/>
</dbReference>
<dbReference type="GO" id="GO:0032153">
    <property type="term" value="C:cell division site"/>
    <property type="evidence" value="ECO:0007669"/>
    <property type="project" value="TreeGrafter"/>
</dbReference>
<dbReference type="InterPro" id="IPR050696">
    <property type="entry name" value="FtsA/MreB"/>
</dbReference>
<dbReference type="GO" id="GO:0051301">
    <property type="term" value="P:cell division"/>
    <property type="evidence" value="ECO:0007669"/>
    <property type="project" value="InterPro"/>
</dbReference>